<keyword evidence="3" id="KW-1185">Reference proteome</keyword>
<name>F4QPZ5_9CAUL</name>
<reference evidence="3" key="1">
    <citation type="submission" date="2011-03" db="EMBL/GenBank/DDBJ databases">
        <title>Draft genome sequence of Brevundimonas diminuta.</title>
        <authorList>
            <person name="Brown P.J.B."/>
            <person name="Buechlein A."/>
            <person name="Hemmerich C."/>
            <person name="Brun Y.V."/>
        </authorList>
    </citation>
    <scope>NUCLEOTIDE SEQUENCE [LARGE SCALE GENOMIC DNA]</scope>
    <source>
        <strain evidence="3">C19</strain>
    </source>
</reference>
<evidence type="ECO:0000313" key="3">
    <source>
        <dbReference type="Proteomes" id="UP000006512"/>
    </source>
</evidence>
<organism evidence="2 3">
    <name type="scientific">Asticcacaulis biprosthecium C19</name>
    <dbReference type="NCBI Taxonomy" id="715226"/>
    <lineage>
        <taxon>Bacteria</taxon>
        <taxon>Pseudomonadati</taxon>
        <taxon>Pseudomonadota</taxon>
        <taxon>Alphaproteobacteria</taxon>
        <taxon>Caulobacterales</taxon>
        <taxon>Caulobacteraceae</taxon>
        <taxon>Asticcacaulis</taxon>
    </lineage>
</organism>
<accession>F4QPZ5</accession>
<gene>
    <name evidence="2" type="ORF">ABI_32980</name>
</gene>
<feature type="signal peptide" evidence="1">
    <location>
        <begin position="1"/>
        <end position="20"/>
    </location>
</feature>
<dbReference type="Proteomes" id="UP000006512">
    <property type="component" value="Unassembled WGS sequence"/>
</dbReference>
<dbReference type="RefSeq" id="WP_006274082.1">
    <property type="nucleotide sequence ID" value="NZ_GL883079.1"/>
</dbReference>
<sequence>MHRKIITTVAFVAAALTLVACNTMSGMSGPAQNNQNPAHNQHD</sequence>
<dbReference type="EMBL" id="GL883079">
    <property type="protein sequence ID" value="EGF90282.1"/>
    <property type="molecule type" value="Genomic_DNA"/>
</dbReference>
<evidence type="ECO:0000256" key="1">
    <source>
        <dbReference type="SAM" id="SignalP"/>
    </source>
</evidence>
<dbReference type="STRING" id="715226.ABI_32980"/>
<dbReference type="AlphaFoldDB" id="F4QPZ5"/>
<proteinExistence type="predicted"/>
<feature type="chain" id="PRO_5003320369" evidence="1">
    <location>
        <begin position="21"/>
        <end position="43"/>
    </location>
</feature>
<keyword evidence="1" id="KW-0732">Signal</keyword>
<protein>
    <submittedName>
        <fullName evidence="2">Putative membrane protein</fullName>
    </submittedName>
</protein>
<evidence type="ECO:0000313" key="2">
    <source>
        <dbReference type="EMBL" id="EGF90282.1"/>
    </source>
</evidence>
<dbReference type="HOGENOM" id="CLU_3229000_0_0_5"/>
<dbReference type="PROSITE" id="PS51257">
    <property type="entry name" value="PROKAR_LIPOPROTEIN"/>
    <property type="match status" value="1"/>
</dbReference>